<name>A0A0D9Z4Y5_9ORYZ</name>
<reference evidence="2" key="1">
    <citation type="submission" date="2015-04" db="UniProtKB">
        <authorList>
            <consortium name="EnsemblPlants"/>
        </authorList>
    </citation>
    <scope>IDENTIFICATION</scope>
</reference>
<dbReference type="Gramene" id="OGLUM03G11240.1">
    <property type="protein sequence ID" value="OGLUM03G11240.1"/>
    <property type="gene ID" value="OGLUM03G11240"/>
</dbReference>
<keyword evidence="3" id="KW-1185">Reference proteome</keyword>
<evidence type="ECO:0000313" key="3">
    <source>
        <dbReference type="Proteomes" id="UP000026961"/>
    </source>
</evidence>
<protein>
    <submittedName>
        <fullName evidence="2">Uncharacterized protein</fullName>
    </submittedName>
</protein>
<dbReference type="AlphaFoldDB" id="A0A0D9Z4Y5"/>
<reference evidence="2" key="2">
    <citation type="submission" date="2018-05" db="EMBL/GenBank/DDBJ databases">
        <title>OgluRS3 (Oryza glumaepatula Reference Sequence Version 3).</title>
        <authorList>
            <person name="Zhang J."/>
            <person name="Kudrna D."/>
            <person name="Lee S."/>
            <person name="Talag J."/>
            <person name="Welchert J."/>
            <person name="Wing R.A."/>
        </authorList>
    </citation>
    <scope>NUCLEOTIDE SEQUENCE [LARGE SCALE GENOMIC DNA]</scope>
</reference>
<dbReference type="Proteomes" id="UP000026961">
    <property type="component" value="Chromosome 3"/>
</dbReference>
<dbReference type="HOGENOM" id="CLU_2214048_0_0_1"/>
<evidence type="ECO:0000256" key="1">
    <source>
        <dbReference type="SAM" id="MobiDB-lite"/>
    </source>
</evidence>
<accession>A0A0D9Z4Y5</accession>
<feature type="region of interest" description="Disordered" evidence="1">
    <location>
        <begin position="1"/>
        <end position="25"/>
    </location>
</feature>
<dbReference type="EnsemblPlants" id="OGLUM03G11240.1">
    <property type="protein sequence ID" value="OGLUM03G11240.1"/>
    <property type="gene ID" value="OGLUM03G11240"/>
</dbReference>
<organism evidence="2">
    <name type="scientific">Oryza glumipatula</name>
    <dbReference type="NCBI Taxonomy" id="40148"/>
    <lineage>
        <taxon>Eukaryota</taxon>
        <taxon>Viridiplantae</taxon>
        <taxon>Streptophyta</taxon>
        <taxon>Embryophyta</taxon>
        <taxon>Tracheophyta</taxon>
        <taxon>Spermatophyta</taxon>
        <taxon>Magnoliopsida</taxon>
        <taxon>Liliopsida</taxon>
        <taxon>Poales</taxon>
        <taxon>Poaceae</taxon>
        <taxon>BOP clade</taxon>
        <taxon>Oryzoideae</taxon>
        <taxon>Oryzeae</taxon>
        <taxon>Oryzinae</taxon>
        <taxon>Oryza</taxon>
    </lineage>
</organism>
<proteinExistence type="predicted"/>
<sequence length="107" mass="12135">MLTSRKRPTQDPGGGGGIKYAGDEGRGEQWWARSSSIRGLRAAWYPNVDAARFAGMDAWEEKGRLLKLDGSRGFNSVQQKHKDQRIVANAIAIHHFRKDCFLHQIWL</sequence>
<evidence type="ECO:0000313" key="2">
    <source>
        <dbReference type="EnsemblPlants" id="OGLUM03G11240.1"/>
    </source>
</evidence>